<accession>A0A3N9P9X4</accession>
<dbReference type="AlphaFoldDB" id="A0A3N9P9X4"/>
<dbReference type="RefSeq" id="WP_124694653.1">
    <property type="nucleotide sequence ID" value="NZ_JBHUFE010000008.1"/>
</dbReference>
<sequence>MRISSIYAAGPAQWSRQRDALLAFLRRHADKQITPEGWMTLAELTPERLSAPGSSLLTATIRDQLGSQLAALSFVTDYGKETCVIAVHTLYRDKGIGASLMRAQLERLGKLECRVASDNAASLKMCFNAGLAAVGLTRSPSGAAVLHLRSFPPAFSRAEAGGQAAELRRAAISLQEGESL</sequence>
<dbReference type="Proteomes" id="UP000282529">
    <property type="component" value="Unassembled WGS sequence"/>
</dbReference>
<reference evidence="1 2" key="1">
    <citation type="submission" date="2018-11" db="EMBL/GenBank/DDBJ databases">
        <title>Genome sequence of strain 7197.</title>
        <authorList>
            <person name="Gao J."/>
            <person name="Sun J."/>
        </authorList>
    </citation>
    <scope>NUCLEOTIDE SEQUENCE [LARGE SCALE GENOMIC DNA]</scope>
    <source>
        <strain evidence="1 2">7197</strain>
    </source>
</reference>
<dbReference type="GO" id="GO:0016740">
    <property type="term" value="F:transferase activity"/>
    <property type="evidence" value="ECO:0007669"/>
    <property type="project" value="UniProtKB-KW"/>
</dbReference>
<organism evidence="1 2">
    <name type="scientific">Paenibacillus rhizophilus</name>
    <dbReference type="NCBI Taxonomy" id="1850366"/>
    <lineage>
        <taxon>Bacteria</taxon>
        <taxon>Bacillati</taxon>
        <taxon>Bacillota</taxon>
        <taxon>Bacilli</taxon>
        <taxon>Bacillales</taxon>
        <taxon>Paenibacillaceae</taxon>
        <taxon>Paenibacillus</taxon>
    </lineage>
</organism>
<dbReference type="SUPFAM" id="SSF55729">
    <property type="entry name" value="Acyl-CoA N-acyltransferases (Nat)"/>
    <property type="match status" value="1"/>
</dbReference>
<keyword evidence="2" id="KW-1185">Reference proteome</keyword>
<comment type="caution">
    <text evidence="1">The sequence shown here is derived from an EMBL/GenBank/DDBJ whole genome shotgun (WGS) entry which is preliminary data.</text>
</comment>
<dbReference type="OrthoDB" id="2869300at2"/>
<protein>
    <submittedName>
        <fullName evidence="1">N-acetyltransferase</fullName>
    </submittedName>
</protein>
<proteinExistence type="predicted"/>
<evidence type="ECO:0000313" key="1">
    <source>
        <dbReference type="EMBL" id="RQW12619.1"/>
    </source>
</evidence>
<evidence type="ECO:0000313" key="2">
    <source>
        <dbReference type="Proteomes" id="UP000282529"/>
    </source>
</evidence>
<dbReference type="EMBL" id="RQPI01000002">
    <property type="protein sequence ID" value="RQW12619.1"/>
    <property type="molecule type" value="Genomic_DNA"/>
</dbReference>
<dbReference type="Gene3D" id="3.40.630.30">
    <property type="match status" value="1"/>
</dbReference>
<gene>
    <name evidence="1" type="ORF">EH198_06060</name>
</gene>
<name>A0A3N9P9X4_9BACL</name>
<dbReference type="InterPro" id="IPR016181">
    <property type="entry name" value="Acyl_CoA_acyltransferase"/>
</dbReference>
<keyword evidence="1" id="KW-0808">Transferase</keyword>